<dbReference type="InterPro" id="IPR025724">
    <property type="entry name" value="GAG-pre-integrase_dom"/>
</dbReference>
<keyword evidence="8" id="KW-0479">Metal-binding</keyword>
<dbReference type="OrthoDB" id="411615at2759"/>
<keyword evidence="7" id="KW-0067">ATP-binding</keyword>
<evidence type="ECO:0000259" key="10">
    <source>
        <dbReference type="PROSITE" id="PS50158"/>
    </source>
</evidence>
<dbReference type="SUPFAM" id="SSF57756">
    <property type="entry name" value="Retrovirus zinc finger-like domains"/>
    <property type="match status" value="1"/>
</dbReference>
<evidence type="ECO:0000256" key="6">
    <source>
        <dbReference type="ARBA" id="ARBA00022821"/>
    </source>
</evidence>
<dbReference type="InterPro" id="IPR002182">
    <property type="entry name" value="NB-ARC"/>
</dbReference>
<dbReference type="SUPFAM" id="SSF56672">
    <property type="entry name" value="DNA/RNA polymerases"/>
    <property type="match status" value="1"/>
</dbReference>
<keyword evidence="6" id="KW-0611">Plant defense</keyword>
<proteinExistence type="inferred from homology"/>
<sequence length="2088" mass="238597">MIFGRLAGVISALRKDVVNVLDFMERLKNEKDQNVVNVYLIERLMRLELAFICTYVQLSYSHLDQFEDTVTALCREVKDMVRSLLNDVGNNVGCKYNMDHVLPSLMDNIDDCISSCYHCTSSATMTEEQLNFLLLNRHHISKYSRLSMSTDIVQYVSPQFQLMAERVALFLWDVRIDGDSRLFKLAHLLMKIIPVELEVMHICYTNLKASPSVEVGLFIKQLLETSPEVLREYLIHLQEHVVTVITASTSGPRNIHVMIEFLLIILTDLPKEIIHHDKLFDLLARTSALIREVSTLIHDLEEKSRNEESTNETSRTTLDLLKNIELLKEDLKYVYLKAPDSYQCCFPMHLLLIHLNDLLDSDSYSIALIKEEIRLVKEDLEFVRSFFVNVEQGLYKDLSAHVLDVAYEAKDIIDSIIIRDNGLLHLIFSLPITIKKVRFIKEDVSQLPEKNPKNKSLIVVNSPKNPVERKSLTTGKMTTESQIMSATTSMGATNIATSSRTTAPPSMAPAEKPGKFSGIDFKRWQQKMFFYLTTLCLQRFTSKDAPEVPEGTSDKDRFVIVEAWKHSDFLCRNYILSGLQDDLYNVYSGTKTSKELWEALERKYKTEDAGIKKFLVARFLDFKMIDSKSVVSQVQELQVIIHDLLAEGLIVNDAFQVAAIVEKLPPLWKDFKNYLKHKRKEMTVEDLIVRLRIEEDNKAAERRSKGNSTMNGAHIVEDGQNNSKKRKNVEHGSNHPKKKFKGKCFNCGKVGHKSTDCRAPKKGKKKDQANLIESNKDYDDLCAMFTECNMVGNPRAWWMDSGATRHVCASKELFSTYAPAQAEETIYMANSATAKVEGIGKVCLKMTSGKVLTLNNVLYVPELRRNLISVSLLDKNGFKCVTVSGKIVVSKGEMYVGKGYLEEGLYKMNVMNVEMNKNSNSSYLLESYNLWHERLGHVNYKTLRKLINLEVLPNFECNKSKCQTCVESKYAKHPYKSVERNSNPLDLIHTDICDMKSTPSRGGKKYFITFIDDCTRYCYVYLLNSKDEAIDAFRQYKTEVENQLDKRIKMIRSDRGGEYESPFAQICVENGIIHQTTAPYSPQSNGIAERKNRTLKEMMNALLISSGLPQNLWGEAILTANRILNRVPHSKTQSIPYEKWKGRKPNLKYFKVWGCLAKVQVPIPKRVKIGPKTVDCVFIGYAKSSKACRFLVHKSEHSDINENTVIESDNAEFFENIYPYKTRHEQSSGGSKRPRDEPSENVHNEENPRRSTRQRTSTSFGSDFVTFLLENEPRTFKEAMSSSDSSFWKEAVNSEIDSILSNHTWELVDLPPGNKPLGSKWIFKRKMKTDGTIDKYKARLVVKGFNQKEGLDYFDTYSPVTRITSIRMLIALAAVYDLQIHQMDVKTAFLNGVLEEEIYMEQPEGFVVPGKENKVCKLVKSLYGLKQAPKQWHAKFDQTMLANGFKINECDKCVYIKDTPNHQVIVCLYVDDMLIISRDICDINATKRMLESKFDMKDLGVADVILGIRIHRTPQGLALSQSHYIEKVLDKFKYMEFDIAKTPLDANFALRKNEGESDSQLEYARVLGCLMYIMNCTRPDIACTISKLSRYTSNPNKTHWMAMKRVLGYLKYTQDYALHYNKYPAVLEGYSDANWITGSNKVKSTSGYVFTIGGGAVFWKLSKQTCIARSTMESEFIALDKAGEEAVWLQNFLEDIPYWPKPVAPVCIHCDSQAAIGRAGSMMYNGKSRHIRRRHNTVRELLSSGIITIDYVNSKDNVLNPLTKGLSREGVERTSKGMDLRPRTSQHGVTGDLKFRKDIDVADMLRKHLIGKRYLILLDDVWDTTTWDELTRPFPNLKPEESWELLEKRAFRKESCPDELLNVGKEIAQNYKGLPLVADLIAGVIAGREKTKSAWLEVQNNLNSFILNSEVDVRKVIGLSYDHLPHHLKPYFLYVARYPKDSVMDRDVLKAIWRAEGLGEQTGIKSVEEVMEVYLDNLISSSLVIAFNDIGNCPTCQIHDLVHDFCLIKAREEKLFGGISSSGPSSSYLMPRVVNIDYNKEHFEFNNFVLFSSNMKRHSGKHLYSLSINGDKIEDRLSDACHLRDLRL</sequence>
<keyword evidence="3" id="KW-0677">Repeat</keyword>
<dbReference type="InterPro" id="IPR036875">
    <property type="entry name" value="Znf_CCHC_sf"/>
</dbReference>
<feature type="compositionally biased region" description="Basic and acidic residues" evidence="9">
    <location>
        <begin position="1233"/>
        <end position="1249"/>
    </location>
</feature>
<dbReference type="InterPro" id="IPR036388">
    <property type="entry name" value="WH-like_DNA-bd_sf"/>
</dbReference>
<evidence type="ECO:0000313" key="12">
    <source>
        <dbReference type="EMBL" id="PHT39301.1"/>
    </source>
</evidence>
<keyword evidence="13" id="KW-1185">Reference proteome</keyword>
<keyword evidence="8" id="KW-0863">Zinc-finger</keyword>
<dbReference type="PROSITE" id="PS50158">
    <property type="entry name" value="ZF_CCHC"/>
    <property type="match status" value="1"/>
</dbReference>
<dbReference type="InterPro" id="IPR057670">
    <property type="entry name" value="SH3_retrovirus"/>
</dbReference>
<keyword evidence="5" id="KW-0064">Aspartyl protease</keyword>
<accession>A0A2G2W247</accession>
<organism evidence="12 13">
    <name type="scientific">Capsicum baccatum</name>
    <name type="common">Peruvian pepper</name>
    <dbReference type="NCBI Taxonomy" id="33114"/>
    <lineage>
        <taxon>Eukaryota</taxon>
        <taxon>Viridiplantae</taxon>
        <taxon>Streptophyta</taxon>
        <taxon>Embryophyta</taxon>
        <taxon>Tracheophyta</taxon>
        <taxon>Spermatophyta</taxon>
        <taxon>Magnoliopsida</taxon>
        <taxon>eudicotyledons</taxon>
        <taxon>Gunneridae</taxon>
        <taxon>Pentapetalae</taxon>
        <taxon>asterids</taxon>
        <taxon>lamiids</taxon>
        <taxon>Solanales</taxon>
        <taxon>Solanaceae</taxon>
        <taxon>Solanoideae</taxon>
        <taxon>Capsiceae</taxon>
        <taxon>Capsicum</taxon>
    </lineage>
</organism>
<dbReference type="PANTHER" id="PTHR47592:SF27">
    <property type="entry name" value="OS08G0421700 PROTEIN"/>
    <property type="match status" value="1"/>
</dbReference>
<dbReference type="Pfam" id="PF00098">
    <property type="entry name" value="zf-CCHC"/>
    <property type="match status" value="1"/>
</dbReference>
<keyword evidence="2" id="KW-0433">Leucine-rich repeat</keyword>
<gene>
    <name evidence="12" type="ORF">CQW23_22874</name>
</gene>
<dbReference type="InterPro" id="IPR013103">
    <property type="entry name" value="RVT_2"/>
</dbReference>
<dbReference type="Gene3D" id="1.10.8.430">
    <property type="entry name" value="Helical domain of apoptotic protease-activating factors"/>
    <property type="match status" value="1"/>
</dbReference>
<dbReference type="Proteomes" id="UP000224567">
    <property type="component" value="Unassembled WGS sequence"/>
</dbReference>
<evidence type="ECO:0000256" key="9">
    <source>
        <dbReference type="SAM" id="MobiDB-lite"/>
    </source>
</evidence>
<keyword evidence="4" id="KW-0547">Nucleotide-binding</keyword>
<dbReference type="Gene3D" id="3.30.420.10">
    <property type="entry name" value="Ribonuclease H-like superfamily/Ribonuclease H"/>
    <property type="match status" value="1"/>
</dbReference>
<feature type="domain" description="CCHC-type" evidence="10">
    <location>
        <begin position="743"/>
        <end position="758"/>
    </location>
</feature>
<dbReference type="PANTHER" id="PTHR47592">
    <property type="entry name" value="PBF68 PROTEIN"/>
    <property type="match status" value="1"/>
</dbReference>
<dbReference type="Pfam" id="PF13976">
    <property type="entry name" value="gag_pre-integrs"/>
    <property type="match status" value="1"/>
</dbReference>
<dbReference type="InterPro" id="IPR001878">
    <property type="entry name" value="Znf_CCHC"/>
</dbReference>
<evidence type="ECO:0000256" key="1">
    <source>
        <dbReference type="ARBA" id="ARBA00008894"/>
    </source>
</evidence>
<dbReference type="SUPFAM" id="SSF53098">
    <property type="entry name" value="Ribonuclease H-like"/>
    <property type="match status" value="1"/>
</dbReference>
<comment type="caution">
    <text evidence="12">The sequence shown here is derived from an EMBL/GenBank/DDBJ whole genome shotgun (WGS) entry which is preliminary data.</text>
</comment>
<dbReference type="GO" id="GO:0003676">
    <property type="term" value="F:nucleic acid binding"/>
    <property type="evidence" value="ECO:0007669"/>
    <property type="project" value="InterPro"/>
</dbReference>
<dbReference type="InterPro" id="IPR042197">
    <property type="entry name" value="Apaf_helical"/>
</dbReference>
<dbReference type="InterPro" id="IPR012337">
    <property type="entry name" value="RNaseH-like_sf"/>
</dbReference>
<keyword evidence="5" id="KW-0645">Protease</keyword>
<dbReference type="SMART" id="SM00343">
    <property type="entry name" value="ZnF_C2HC"/>
    <property type="match status" value="1"/>
</dbReference>
<keyword evidence="8" id="KW-0862">Zinc</keyword>
<evidence type="ECO:0000256" key="7">
    <source>
        <dbReference type="ARBA" id="ARBA00022840"/>
    </source>
</evidence>
<dbReference type="InterPro" id="IPR027417">
    <property type="entry name" value="P-loop_NTPase"/>
</dbReference>
<evidence type="ECO:0000256" key="8">
    <source>
        <dbReference type="PROSITE-ProRule" id="PRU00047"/>
    </source>
</evidence>
<dbReference type="Pfam" id="PF25597">
    <property type="entry name" value="SH3_retrovirus"/>
    <property type="match status" value="1"/>
</dbReference>
<dbReference type="Pfam" id="PF14223">
    <property type="entry name" value="Retrotran_gag_2"/>
    <property type="match status" value="1"/>
</dbReference>
<evidence type="ECO:0000313" key="13">
    <source>
        <dbReference type="Proteomes" id="UP000224567"/>
    </source>
</evidence>
<dbReference type="Gene3D" id="1.10.10.10">
    <property type="entry name" value="Winged helix-like DNA-binding domain superfamily/Winged helix DNA-binding domain"/>
    <property type="match status" value="1"/>
</dbReference>
<dbReference type="STRING" id="33114.A0A2G2W247"/>
<evidence type="ECO:0000259" key="11">
    <source>
        <dbReference type="PROSITE" id="PS50994"/>
    </source>
</evidence>
<evidence type="ECO:0000256" key="4">
    <source>
        <dbReference type="ARBA" id="ARBA00022741"/>
    </source>
</evidence>
<feature type="region of interest" description="Disordered" evidence="9">
    <location>
        <begin position="700"/>
        <end position="737"/>
    </location>
</feature>
<dbReference type="PROSITE" id="PS50994">
    <property type="entry name" value="INTEGRASE"/>
    <property type="match status" value="1"/>
</dbReference>
<feature type="domain" description="Integrase catalytic" evidence="11">
    <location>
        <begin position="980"/>
        <end position="1144"/>
    </location>
</feature>
<reference evidence="13" key="2">
    <citation type="journal article" date="2017" name="J. Anim. Genet.">
        <title>Multiple reference genome sequences of hot pepper reveal the massive evolution of plant disease resistance genes by retroduplication.</title>
        <authorList>
            <person name="Kim S."/>
            <person name="Park J."/>
            <person name="Yeom S.-I."/>
            <person name="Kim Y.-M."/>
            <person name="Seo E."/>
            <person name="Kim K.-T."/>
            <person name="Kim M.-S."/>
            <person name="Lee J.M."/>
            <person name="Cheong K."/>
            <person name="Shin H.-S."/>
            <person name="Kim S.-B."/>
            <person name="Han K."/>
            <person name="Lee J."/>
            <person name="Park M."/>
            <person name="Lee H.-A."/>
            <person name="Lee H.-Y."/>
            <person name="Lee Y."/>
            <person name="Oh S."/>
            <person name="Lee J.H."/>
            <person name="Choi E."/>
            <person name="Choi E."/>
            <person name="Lee S.E."/>
            <person name="Jeon J."/>
            <person name="Kim H."/>
            <person name="Choi G."/>
            <person name="Song H."/>
            <person name="Lee J."/>
            <person name="Lee S.-C."/>
            <person name="Kwon J.-K."/>
            <person name="Lee H.-Y."/>
            <person name="Koo N."/>
            <person name="Hong Y."/>
            <person name="Kim R.W."/>
            <person name="Kang W.-H."/>
            <person name="Huh J.H."/>
            <person name="Kang B.-C."/>
            <person name="Yang T.-J."/>
            <person name="Lee Y.-H."/>
            <person name="Bennetzen J.L."/>
            <person name="Choi D."/>
        </authorList>
    </citation>
    <scope>NUCLEOTIDE SEQUENCE [LARGE SCALE GENOMIC DNA]</scope>
    <source>
        <strain evidence="13">cv. PBC81</strain>
    </source>
</reference>
<dbReference type="InterPro" id="IPR036397">
    <property type="entry name" value="RNaseH_sf"/>
</dbReference>
<dbReference type="InterPro" id="IPR054722">
    <property type="entry name" value="PolX-like_BBD"/>
</dbReference>
<dbReference type="GO" id="GO:0008270">
    <property type="term" value="F:zinc ion binding"/>
    <property type="evidence" value="ECO:0007669"/>
    <property type="project" value="UniProtKB-KW"/>
</dbReference>
<evidence type="ECO:0000256" key="3">
    <source>
        <dbReference type="ARBA" id="ARBA00022737"/>
    </source>
</evidence>
<reference evidence="12 13" key="1">
    <citation type="journal article" date="2017" name="Genome Biol.">
        <title>New reference genome sequences of hot pepper reveal the massive evolution of plant disease-resistance genes by retroduplication.</title>
        <authorList>
            <person name="Kim S."/>
            <person name="Park J."/>
            <person name="Yeom S.I."/>
            <person name="Kim Y.M."/>
            <person name="Seo E."/>
            <person name="Kim K.T."/>
            <person name="Kim M.S."/>
            <person name="Lee J.M."/>
            <person name="Cheong K."/>
            <person name="Shin H.S."/>
            <person name="Kim S.B."/>
            <person name="Han K."/>
            <person name="Lee J."/>
            <person name="Park M."/>
            <person name="Lee H.A."/>
            <person name="Lee H.Y."/>
            <person name="Lee Y."/>
            <person name="Oh S."/>
            <person name="Lee J.H."/>
            <person name="Choi E."/>
            <person name="Choi E."/>
            <person name="Lee S.E."/>
            <person name="Jeon J."/>
            <person name="Kim H."/>
            <person name="Choi G."/>
            <person name="Song H."/>
            <person name="Lee J."/>
            <person name="Lee S.C."/>
            <person name="Kwon J.K."/>
            <person name="Lee H.Y."/>
            <person name="Koo N."/>
            <person name="Hong Y."/>
            <person name="Kim R.W."/>
            <person name="Kang W.H."/>
            <person name="Huh J.H."/>
            <person name="Kang B.C."/>
            <person name="Yang T.J."/>
            <person name="Lee Y.H."/>
            <person name="Bennetzen J.L."/>
            <person name="Choi D."/>
        </authorList>
    </citation>
    <scope>NUCLEOTIDE SEQUENCE [LARGE SCALE GENOMIC DNA]</scope>
    <source>
        <strain evidence="13">cv. PBC81</strain>
    </source>
</reference>
<dbReference type="InterPro" id="IPR058922">
    <property type="entry name" value="WHD_DRP"/>
</dbReference>
<dbReference type="EMBL" id="MLFT02000009">
    <property type="protein sequence ID" value="PHT39301.1"/>
    <property type="molecule type" value="Genomic_DNA"/>
</dbReference>
<dbReference type="GO" id="GO:0004190">
    <property type="term" value="F:aspartic-type endopeptidase activity"/>
    <property type="evidence" value="ECO:0007669"/>
    <property type="project" value="UniProtKB-KW"/>
</dbReference>
<dbReference type="GO" id="GO:0043531">
    <property type="term" value="F:ADP binding"/>
    <property type="evidence" value="ECO:0007669"/>
    <property type="project" value="InterPro"/>
</dbReference>
<dbReference type="Pfam" id="PF07727">
    <property type="entry name" value="RVT_2"/>
    <property type="match status" value="1"/>
</dbReference>
<dbReference type="GO" id="GO:0015074">
    <property type="term" value="P:DNA integration"/>
    <property type="evidence" value="ECO:0007669"/>
    <property type="project" value="InterPro"/>
</dbReference>
<protein>
    <recommendedName>
        <fullName evidence="14">Retrovirus-related Pol polyprotein from transposon TNT 1-94</fullName>
    </recommendedName>
</protein>
<dbReference type="Pfam" id="PF22936">
    <property type="entry name" value="Pol_BBD"/>
    <property type="match status" value="1"/>
</dbReference>
<evidence type="ECO:0000256" key="5">
    <source>
        <dbReference type="ARBA" id="ARBA00022750"/>
    </source>
</evidence>
<evidence type="ECO:0008006" key="14">
    <source>
        <dbReference type="Google" id="ProtNLM"/>
    </source>
</evidence>
<dbReference type="InterPro" id="IPR001584">
    <property type="entry name" value="Integrase_cat-core"/>
</dbReference>
<dbReference type="Pfam" id="PF00931">
    <property type="entry name" value="NB-ARC"/>
    <property type="match status" value="1"/>
</dbReference>
<dbReference type="CDD" id="cd09272">
    <property type="entry name" value="RNase_HI_RT_Ty1"/>
    <property type="match status" value="1"/>
</dbReference>
<dbReference type="InterPro" id="IPR043502">
    <property type="entry name" value="DNA/RNA_pol_sf"/>
</dbReference>
<feature type="region of interest" description="Disordered" evidence="9">
    <location>
        <begin position="1223"/>
        <end position="1258"/>
    </location>
</feature>
<dbReference type="Pfam" id="PF00665">
    <property type="entry name" value="rve"/>
    <property type="match status" value="1"/>
</dbReference>
<comment type="similarity">
    <text evidence="1">Belongs to the disease resistance NB-LRR family.</text>
</comment>
<evidence type="ECO:0000256" key="2">
    <source>
        <dbReference type="ARBA" id="ARBA00022614"/>
    </source>
</evidence>
<name>A0A2G2W247_CAPBA</name>
<dbReference type="Pfam" id="PF23559">
    <property type="entry name" value="WHD_DRP"/>
    <property type="match status" value="1"/>
</dbReference>
<keyword evidence="5" id="KW-0378">Hydrolase</keyword>
<dbReference type="SUPFAM" id="SSF52540">
    <property type="entry name" value="P-loop containing nucleoside triphosphate hydrolases"/>
    <property type="match status" value="1"/>
</dbReference>
<feature type="compositionally biased region" description="Basic residues" evidence="9">
    <location>
        <begin position="723"/>
        <end position="737"/>
    </location>
</feature>